<gene>
    <name evidence="9" type="ORF">AXI58_15435</name>
</gene>
<dbReference type="FunFam" id="3.20.20.80:FF:000014">
    <property type="entry name" value="Alpha,alpha-phosphotrehalase"/>
    <property type="match status" value="1"/>
</dbReference>
<accession>A0A150F7J3</accession>
<dbReference type="NCBIfam" id="NF008183">
    <property type="entry name" value="PRK10933.1"/>
    <property type="match status" value="1"/>
</dbReference>
<evidence type="ECO:0000259" key="8">
    <source>
        <dbReference type="SMART" id="SM00642"/>
    </source>
</evidence>
<keyword evidence="5" id="KW-0326">Glycosidase</keyword>
<name>A0A150F7J3_9BACI</name>
<dbReference type="EC" id="3.2.1.10" evidence="7"/>
<evidence type="ECO:0000256" key="6">
    <source>
        <dbReference type="ARBA" id="ARBA00036217"/>
    </source>
</evidence>
<evidence type="ECO:0000256" key="2">
    <source>
        <dbReference type="ARBA" id="ARBA00008061"/>
    </source>
</evidence>
<evidence type="ECO:0000256" key="1">
    <source>
        <dbReference type="ARBA" id="ARBA00004496"/>
    </source>
</evidence>
<evidence type="ECO:0000256" key="5">
    <source>
        <dbReference type="ARBA" id="ARBA00023295"/>
    </source>
</evidence>
<dbReference type="RefSeq" id="WP_061521671.1">
    <property type="nucleotide sequence ID" value="NZ_JARLZY010000011.1"/>
</dbReference>
<comment type="similarity">
    <text evidence="2">Belongs to the glycosyl hydrolase 13 family.</text>
</comment>
<evidence type="ECO:0000256" key="7">
    <source>
        <dbReference type="ARBA" id="ARBA00038939"/>
    </source>
</evidence>
<dbReference type="Pfam" id="PF00128">
    <property type="entry name" value="Alpha-amylase"/>
    <property type="match status" value="1"/>
</dbReference>
<dbReference type="Proteomes" id="UP000075430">
    <property type="component" value="Unassembled WGS sequence"/>
</dbReference>
<sequence>MSEWWKEAVVYQIYPRSFYDSNGDGFGDLQGIIQKLDYIKNLGADVIWLCPVFDSPQDDNGYDISDYRNMYEKFGTNEDMFQLIDEVHRRGMKIIMDLVVNHTSDEHIWFVESSKSKDNPYRDYYFWRDPAPDGSEPNNWGSIFSGSAWTFNEKTGQYYLHYFSKKQPDLNWENEAVRREVYDVMRFWMDKGIDGWRMDVIGSISKHVDFPSYETKDSRRYIVGQYHSNGPRLHEFIQEMNREVLSRYDCMTVGEANGSDIEEAKKYTDASRRELNMIFTFEHMDIDTDQHSPNGKWQLKPFDPIALKKTLTRWQTALMNAGWNSLYFENHDQPRVISRWGNDRHLRKQCAKAFATVLHGMKGTPFIYQGEEIGMVNSDFPIEMYDDLEIKNAYRDLVIENKTMSEADFLKAAATKGRDHARTPMQWNAGKHAGFTAGEPWLAVNPRYKEINVKESLNDQDSVFYYYQKLIQLRKQYKIIVYGDYQLLLKENPQIFAYIRTYQGETLLVVVNLSEETAVFDAPAELLGEQWNVLLSNYSRQESDMKSICLQPYEAVMCISSSKETIS</sequence>
<dbReference type="Gene3D" id="3.20.20.80">
    <property type="entry name" value="Glycosidases"/>
    <property type="match status" value="1"/>
</dbReference>
<organism evidence="9 10">
    <name type="scientific">Bacillus nakamurai</name>
    <dbReference type="NCBI Taxonomy" id="1793963"/>
    <lineage>
        <taxon>Bacteria</taxon>
        <taxon>Bacillati</taxon>
        <taxon>Bacillota</taxon>
        <taxon>Bacilli</taxon>
        <taxon>Bacillales</taxon>
        <taxon>Bacillaceae</taxon>
        <taxon>Bacillus</taxon>
    </lineage>
</organism>
<dbReference type="InterPro" id="IPR013780">
    <property type="entry name" value="Glyco_hydro_b"/>
</dbReference>
<protein>
    <recommendedName>
        <fullName evidence="7">oligo-1,6-glucosidase</fullName>
        <ecNumber evidence="7">3.2.1.10</ecNumber>
    </recommendedName>
</protein>
<comment type="subcellular location">
    <subcellularLocation>
        <location evidence="1">Cytoplasm</location>
    </subcellularLocation>
</comment>
<dbReference type="SMART" id="SM00642">
    <property type="entry name" value="Aamy"/>
    <property type="match status" value="1"/>
</dbReference>
<reference evidence="10" key="1">
    <citation type="submission" date="2016-02" db="EMBL/GenBank/DDBJ databases">
        <authorList>
            <person name="Dunlap C."/>
        </authorList>
    </citation>
    <scope>NUCLEOTIDE SEQUENCE [LARGE SCALE GENOMIC DNA]</scope>
    <source>
        <strain evidence="10">NRRL B-41092</strain>
    </source>
</reference>
<feature type="domain" description="Glycosyl hydrolase family 13 catalytic" evidence="8">
    <location>
        <begin position="12"/>
        <end position="422"/>
    </location>
</feature>
<evidence type="ECO:0000256" key="4">
    <source>
        <dbReference type="ARBA" id="ARBA00022801"/>
    </source>
</evidence>
<evidence type="ECO:0000313" key="10">
    <source>
        <dbReference type="Proteomes" id="UP000075430"/>
    </source>
</evidence>
<dbReference type="CDD" id="cd11333">
    <property type="entry name" value="AmyAc_SI_OligoGlu_DGase"/>
    <property type="match status" value="1"/>
</dbReference>
<comment type="catalytic activity">
    <reaction evidence="6">
        <text>Hydrolysis of (1-&gt;6)-alpha-D-glucosidic linkages in some oligosaccharides produced from starch and glycogen by alpha-amylase, and in isomaltose.</text>
        <dbReference type="EC" id="3.2.1.10"/>
    </reaction>
</comment>
<dbReference type="OrthoDB" id="9805159at2"/>
<keyword evidence="3" id="KW-0963">Cytoplasm</keyword>
<dbReference type="GO" id="GO:0004556">
    <property type="term" value="F:alpha-amylase activity"/>
    <property type="evidence" value="ECO:0007669"/>
    <property type="project" value="TreeGrafter"/>
</dbReference>
<comment type="caution">
    <text evidence="9">The sequence shown here is derived from an EMBL/GenBank/DDBJ whole genome shotgun (WGS) entry which is preliminary data.</text>
</comment>
<dbReference type="STRING" id="1793963.AXI58_15435"/>
<dbReference type="FunFam" id="3.20.20.80:FF:000064">
    <property type="entry name" value="Oligo-1,6-glucosidase"/>
    <property type="match status" value="1"/>
</dbReference>
<keyword evidence="4 9" id="KW-0378">Hydrolase</keyword>
<dbReference type="InterPro" id="IPR032091">
    <property type="entry name" value="Malt_amylase-like_C"/>
</dbReference>
<evidence type="ECO:0000313" key="9">
    <source>
        <dbReference type="EMBL" id="KXZ20186.1"/>
    </source>
</evidence>
<dbReference type="InterPro" id="IPR006047">
    <property type="entry name" value="GH13_cat_dom"/>
</dbReference>
<dbReference type="Pfam" id="PF16657">
    <property type="entry name" value="Malt_amylase_C"/>
    <property type="match status" value="1"/>
</dbReference>
<dbReference type="SUPFAM" id="SSF51011">
    <property type="entry name" value="Glycosyl hydrolase domain"/>
    <property type="match status" value="1"/>
</dbReference>
<dbReference type="FunFam" id="2.60.40.1180:FF:000007">
    <property type="entry name" value="Sucrose isomerase"/>
    <property type="match status" value="1"/>
</dbReference>
<dbReference type="EMBL" id="LSBA01000014">
    <property type="protein sequence ID" value="KXZ20186.1"/>
    <property type="molecule type" value="Genomic_DNA"/>
</dbReference>
<dbReference type="InterPro" id="IPR017853">
    <property type="entry name" value="GH"/>
</dbReference>
<keyword evidence="10" id="KW-1185">Reference proteome</keyword>
<dbReference type="PANTHER" id="PTHR10357:SF184">
    <property type="entry name" value="OLIGO-1,6-GLUCOSIDASE 1"/>
    <property type="match status" value="1"/>
</dbReference>
<proteinExistence type="inferred from homology"/>
<dbReference type="SUPFAM" id="SSF51445">
    <property type="entry name" value="(Trans)glycosidases"/>
    <property type="match status" value="1"/>
</dbReference>
<dbReference type="Gene3D" id="2.60.40.1180">
    <property type="entry name" value="Golgi alpha-mannosidase II"/>
    <property type="match status" value="1"/>
</dbReference>
<evidence type="ECO:0000256" key="3">
    <source>
        <dbReference type="ARBA" id="ARBA00022490"/>
    </source>
</evidence>
<dbReference type="PANTHER" id="PTHR10357">
    <property type="entry name" value="ALPHA-AMYLASE FAMILY MEMBER"/>
    <property type="match status" value="1"/>
</dbReference>
<dbReference type="Gene3D" id="3.90.400.10">
    <property type="entry name" value="Oligo-1,6-glucosidase, Domain 2"/>
    <property type="match status" value="1"/>
</dbReference>
<dbReference type="FunFam" id="3.90.400.10:FF:000002">
    <property type="entry name" value="Sucrose isomerase"/>
    <property type="match status" value="1"/>
</dbReference>
<dbReference type="GO" id="GO:0004574">
    <property type="term" value="F:oligo-1,6-glucosidase activity"/>
    <property type="evidence" value="ECO:0007669"/>
    <property type="project" value="UniProtKB-EC"/>
</dbReference>
<dbReference type="GO" id="GO:0005737">
    <property type="term" value="C:cytoplasm"/>
    <property type="evidence" value="ECO:0007669"/>
    <property type="project" value="UniProtKB-SubCell"/>
</dbReference>
<dbReference type="GO" id="GO:0009313">
    <property type="term" value="P:oligosaccharide catabolic process"/>
    <property type="evidence" value="ECO:0007669"/>
    <property type="project" value="TreeGrafter"/>
</dbReference>
<dbReference type="InterPro" id="IPR045857">
    <property type="entry name" value="O16G_dom_2"/>
</dbReference>
<dbReference type="AlphaFoldDB" id="A0A150F7J3"/>